<keyword evidence="2" id="KW-1185">Reference proteome</keyword>
<accession>A0ABR1DFM3</accession>
<organism evidence="1 2">
    <name type="scientific">Necator americanus</name>
    <name type="common">Human hookworm</name>
    <dbReference type="NCBI Taxonomy" id="51031"/>
    <lineage>
        <taxon>Eukaryota</taxon>
        <taxon>Metazoa</taxon>
        <taxon>Ecdysozoa</taxon>
        <taxon>Nematoda</taxon>
        <taxon>Chromadorea</taxon>
        <taxon>Rhabditida</taxon>
        <taxon>Rhabditina</taxon>
        <taxon>Rhabditomorpha</taxon>
        <taxon>Strongyloidea</taxon>
        <taxon>Ancylostomatidae</taxon>
        <taxon>Bunostominae</taxon>
        <taxon>Necator</taxon>
    </lineage>
</organism>
<comment type="caution">
    <text evidence="1">The sequence shown here is derived from an EMBL/GenBank/DDBJ whole genome shotgun (WGS) entry which is preliminary data.</text>
</comment>
<sequence>MLILLDSVKNSGVIDSVRASRLGLVFEVGVSACETSEPALDSPDDGGALAQSAFDVEGCCGCFNAAKSFIEDDNSKLLVTKVRGGPRPYIHIVEKLR</sequence>
<protein>
    <submittedName>
        <fullName evidence="1">Uncharacterized protein</fullName>
    </submittedName>
</protein>
<reference evidence="1 2" key="1">
    <citation type="submission" date="2023-08" db="EMBL/GenBank/DDBJ databases">
        <title>A Necator americanus chromosomal reference genome.</title>
        <authorList>
            <person name="Ilik V."/>
            <person name="Petrzelkova K.J."/>
            <person name="Pardy F."/>
            <person name="Fuh T."/>
            <person name="Niatou-Singa F.S."/>
            <person name="Gouil Q."/>
            <person name="Baker L."/>
            <person name="Ritchie M.E."/>
            <person name="Jex A.R."/>
            <person name="Gazzola D."/>
            <person name="Li H."/>
            <person name="Toshio Fujiwara R."/>
            <person name="Zhan B."/>
            <person name="Aroian R.V."/>
            <person name="Pafco B."/>
            <person name="Schwarz E.M."/>
        </authorList>
    </citation>
    <scope>NUCLEOTIDE SEQUENCE [LARGE SCALE GENOMIC DNA]</scope>
    <source>
        <strain evidence="1 2">Aroian</strain>
        <tissue evidence="1">Whole animal</tissue>
    </source>
</reference>
<name>A0ABR1DFM3_NECAM</name>
<gene>
    <name evidence="1" type="primary">Necator_chrIV.g15009</name>
    <name evidence="1" type="ORF">RB195_001714</name>
</gene>
<evidence type="ECO:0000313" key="2">
    <source>
        <dbReference type="Proteomes" id="UP001303046"/>
    </source>
</evidence>
<evidence type="ECO:0000313" key="1">
    <source>
        <dbReference type="EMBL" id="KAK6749282.1"/>
    </source>
</evidence>
<proteinExistence type="predicted"/>
<dbReference type="Proteomes" id="UP001303046">
    <property type="component" value="Unassembled WGS sequence"/>
</dbReference>
<dbReference type="EMBL" id="JAVFWL010000004">
    <property type="protein sequence ID" value="KAK6749282.1"/>
    <property type="molecule type" value="Genomic_DNA"/>
</dbReference>